<dbReference type="STRING" id="232089.SAMN05443544_0927"/>
<evidence type="ECO:0008006" key="3">
    <source>
        <dbReference type="Google" id="ProtNLM"/>
    </source>
</evidence>
<dbReference type="Proteomes" id="UP000184699">
    <property type="component" value="Unassembled WGS sequence"/>
</dbReference>
<keyword evidence="2" id="KW-1185">Reference proteome</keyword>
<evidence type="ECO:0000313" key="1">
    <source>
        <dbReference type="EMBL" id="SIN76278.1"/>
    </source>
</evidence>
<protein>
    <recommendedName>
        <fullName evidence="3">DUF4440 domain-containing protein</fullName>
    </recommendedName>
</protein>
<gene>
    <name evidence="1" type="ORF">SAMN05443544_0927</name>
</gene>
<reference evidence="2" key="1">
    <citation type="submission" date="2016-11" db="EMBL/GenBank/DDBJ databases">
        <authorList>
            <person name="Varghese N."/>
            <person name="Submissions S."/>
        </authorList>
    </citation>
    <scope>NUCLEOTIDE SEQUENCE [LARGE SCALE GENOMIC DNA]</scope>
    <source>
        <strain evidence="2">DSM 8595</strain>
    </source>
</reference>
<organism evidence="1 2">
    <name type="scientific">Agromyces cerinus subsp. cerinus</name>
    <dbReference type="NCBI Taxonomy" id="232089"/>
    <lineage>
        <taxon>Bacteria</taxon>
        <taxon>Bacillati</taxon>
        <taxon>Actinomycetota</taxon>
        <taxon>Actinomycetes</taxon>
        <taxon>Micrococcales</taxon>
        <taxon>Microbacteriaceae</taxon>
        <taxon>Agromyces</taxon>
    </lineage>
</organism>
<name>A0A1N6DZS4_9MICO</name>
<dbReference type="InterPro" id="IPR032710">
    <property type="entry name" value="NTF2-like_dom_sf"/>
</dbReference>
<dbReference type="Gene3D" id="3.10.450.50">
    <property type="match status" value="1"/>
</dbReference>
<dbReference type="RefSeq" id="WP_074259099.1">
    <property type="nucleotide sequence ID" value="NZ_FSRJ01000001.1"/>
</dbReference>
<dbReference type="OrthoDB" id="8957634at2"/>
<dbReference type="SUPFAM" id="SSF54427">
    <property type="entry name" value="NTF2-like"/>
    <property type="match status" value="1"/>
</dbReference>
<evidence type="ECO:0000313" key="2">
    <source>
        <dbReference type="Proteomes" id="UP000184699"/>
    </source>
</evidence>
<dbReference type="AlphaFoldDB" id="A0A1N6DZS4"/>
<sequence length="156" mass="17001">MPTTQLARDEMELDSIAYAFFAAFSSSDLKPVDLAELRELFLPGATIIAVAANGVANRYDVESFIEPREALLNSGRLLGFSEREVTAEMRIFGDIAQRWSLYSKSGTLDGRSADGWGRKAAHFVRTVAGWRISAIIWQDGAEGSEIPTARPSASTA</sequence>
<dbReference type="EMBL" id="FSRJ01000001">
    <property type="protein sequence ID" value="SIN76278.1"/>
    <property type="molecule type" value="Genomic_DNA"/>
</dbReference>
<accession>A0A1N6DZS4</accession>
<proteinExistence type="predicted"/>